<feature type="binding site" evidence="7">
    <location>
        <position position="327"/>
    </location>
    <ligand>
        <name>ATP</name>
        <dbReference type="ChEBI" id="CHEBI:30616"/>
    </ligand>
</feature>
<proteinExistence type="inferred from homology"/>
<accession>A0A183II47</accession>
<evidence type="ECO:0000256" key="4">
    <source>
        <dbReference type="ARBA" id="ARBA00023157"/>
    </source>
</evidence>
<keyword evidence="4" id="KW-1015">Disulfide bond</keyword>
<evidence type="ECO:0000256" key="1">
    <source>
        <dbReference type="ARBA" id="ARBA00004555"/>
    </source>
</evidence>
<dbReference type="EMBL" id="UZAM01007668">
    <property type="protein sequence ID" value="VDP00666.1"/>
    <property type="molecule type" value="Genomic_DNA"/>
</dbReference>
<protein>
    <submittedName>
        <fullName evidence="12">Fam20C domain-containing protein</fullName>
    </submittedName>
</protein>
<comment type="cofactor">
    <cofactor evidence="8">
        <name>Mn(2+)</name>
        <dbReference type="ChEBI" id="CHEBI:29035"/>
    </cofactor>
</comment>
<dbReference type="GO" id="GO:0046872">
    <property type="term" value="F:metal ion binding"/>
    <property type="evidence" value="ECO:0007669"/>
    <property type="project" value="UniProtKB-KW"/>
</dbReference>
<dbReference type="Proteomes" id="UP000270296">
    <property type="component" value="Unassembled WGS sequence"/>
</dbReference>
<keyword evidence="3" id="KW-0333">Golgi apparatus</keyword>
<dbReference type="WBParaSite" id="SBAD_0000344601-mRNA-1">
    <property type="protein sequence ID" value="SBAD_0000344601-mRNA-1"/>
    <property type="gene ID" value="SBAD_0000344601"/>
</dbReference>
<dbReference type="InterPro" id="IPR009581">
    <property type="entry name" value="FAM20_C"/>
</dbReference>
<dbReference type="OrthoDB" id="8583677at2759"/>
<dbReference type="PANTHER" id="PTHR12450:SF14">
    <property type="entry name" value="GLYCOSAMINOGLYCAN XYLOSYLKINASE"/>
    <property type="match status" value="1"/>
</dbReference>
<dbReference type="Pfam" id="PF06702">
    <property type="entry name" value="Fam20C"/>
    <property type="match status" value="1"/>
</dbReference>
<feature type="active site" evidence="6">
    <location>
        <position position="322"/>
    </location>
</feature>
<sequence length="435" mass="49832">MIWLHVPFLNRFDSPQELVRIQHPSETEKSENLIPEKGDCYGLYPQNIAEDWNEYLLRSISDLFNKEKDFTINRMSANDAIRTHVGPSSPFEVLWKEVADRTTADGFFDEHVRIEDVVAAVSSAKIVLSSVPKRGSQLKIELLLEGGQRALWKPKIVEITEQIFGKPYDGPDRHNSEIVAFHLSRILNIRRTPVVVGRKVHLKNELFVTSEENLKRTFLYSSNGSFCFYGHCLYCDIRNPVCADHDGYLEGSVVLFLPEKLLPFSRMRSPWCRDYITHSSPSSVTNCSLCRGLKNHSFFGSEAVFLDLIDMAVFDYLMGNADRHLLEFTASKVYQFQRLALLDNGKGLRNSNVDELSILAPLYQCCRIRNSTYLSLLRFAQQDIATALDTQLRVDHLYPVLTEAGLAAIYRRHRHVLALLRLCVEKYGLRNVVRS</sequence>
<keyword evidence="8" id="KW-0464">Manganese</keyword>
<dbReference type="InterPro" id="IPR024869">
    <property type="entry name" value="FAM20"/>
</dbReference>
<evidence type="ECO:0000313" key="12">
    <source>
        <dbReference type="WBParaSite" id="SBAD_0000344601-mRNA-1"/>
    </source>
</evidence>
<dbReference type="GO" id="GO:0005794">
    <property type="term" value="C:Golgi apparatus"/>
    <property type="evidence" value="ECO:0007669"/>
    <property type="project" value="UniProtKB-SubCell"/>
</dbReference>
<feature type="binding site" evidence="7">
    <location>
        <position position="343"/>
    </location>
    <ligand>
        <name>ATP</name>
        <dbReference type="ChEBI" id="CHEBI:30616"/>
    </ligand>
</feature>
<dbReference type="PANTHER" id="PTHR12450">
    <property type="entry name" value="DENTIN MATRIX PROTEIN 4 PROTEIN FAM20"/>
    <property type="match status" value="1"/>
</dbReference>
<feature type="binding site" evidence="8">
    <location>
        <position position="343"/>
    </location>
    <ligand>
        <name>Mn(2+)</name>
        <dbReference type="ChEBI" id="CHEBI:29035"/>
    </ligand>
</feature>
<comment type="similarity">
    <text evidence="2">Belongs to the FAM20 family.</text>
</comment>
<keyword evidence="8" id="KW-0479">Metal-binding</keyword>
<keyword evidence="11" id="KW-1185">Reference proteome</keyword>
<reference evidence="10 11" key="2">
    <citation type="submission" date="2018-11" db="EMBL/GenBank/DDBJ databases">
        <authorList>
            <consortium name="Pathogen Informatics"/>
        </authorList>
    </citation>
    <scope>NUCLEOTIDE SEQUENCE [LARGE SCALE GENOMIC DNA]</scope>
</reference>
<feature type="domain" description="FAM20 C-terminal" evidence="9">
    <location>
        <begin position="218"/>
        <end position="432"/>
    </location>
</feature>
<evidence type="ECO:0000256" key="2">
    <source>
        <dbReference type="ARBA" id="ARBA00006557"/>
    </source>
</evidence>
<dbReference type="AlphaFoldDB" id="A0A183II47"/>
<feature type="binding site" evidence="7">
    <location>
        <position position="153"/>
    </location>
    <ligand>
        <name>ATP</name>
        <dbReference type="ChEBI" id="CHEBI:30616"/>
    </ligand>
</feature>
<evidence type="ECO:0000256" key="3">
    <source>
        <dbReference type="ARBA" id="ARBA00023034"/>
    </source>
</evidence>
<reference evidence="12" key="1">
    <citation type="submission" date="2016-06" db="UniProtKB">
        <authorList>
            <consortium name="WormBaseParasite"/>
        </authorList>
    </citation>
    <scope>IDENTIFICATION</scope>
</reference>
<evidence type="ECO:0000256" key="5">
    <source>
        <dbReference type="ARBA" id="ARBA00023180"/>
    </source>
</evidence>
<evidence type="ECO:0000259" key="9">
    <source>
        <dbReference type="Pfam" id="PF06702"/>
    </source>
</evidence>
<feature type="binding site" evidence="7">
    <location>
        <position position="137"/>
    </location>
    <ligand>
        <name>ATP</name>
        <dbReference type="ChEBI" id="CHEBI:30616"/>
    </ligand>
</feature>
<dbReference type="GO" id="GO:0016773">
    <property type="term" value="F:phosphotransferase activity, alcohol group as acceptor"/>
    <property type="evidence" value="ECO:0007669"/>
    <property type="project" value="TreeGrafter"/>
</dbReference>
<evidence type="ECO:0000313" key="11">
    <source>
        <dbReference type="Proteomes" id="UP000270296"/>
    </source>
</evidence>
<comment type="subcellular location">
    <subcellularLocation>
        <location evidence="1">Golgi apparatus</location>
    </subcellularLocation>
</comment>
<evidence type="ECO:0000313" key="10">
    <source>
        <dbReference type="EMBL" id="VDP00666.1"/>
    </source>
</evidence>
<dbReference type="GO" id="GO:0005524">
    <property type="term" value="F:ATP binding"/>
    <property type="evidence" value="ECO:0007669"/>
    <property type="project" value="UniProtKB-KW"/>
</dbReference>
<keyword evidence="7" id="KW-0547">Nucleotide-binding</keyword>
<evidence type="ECO:0000256" key="7">
    <source>
        <dbReference type="PIRSR" id="PIRSR624869-2"/>
    </source>
</evidence>
<keyword evidence="5" id="KW-0325">Glycoprotein</keyword>
<organism evidence="12">
    <name type="scientific">Soboliphyme baturini</name>
    <dbReference type="NCBI Taxonomy" id="241478"/>
    <lineage>
        <taxon>Eukaryota</taxon>
        <taxon>Metazoa</taxon>
        <taxon>Ecdysozoa</taxon>
        <taxon>Nematoda</taxon>
        <taxon>Enoplea</taxon>
        <taxon>Dorylaimia</taxon>
        <taxon>Dioctophymatida</taxon>
        <taxon>Dioctophymatoidea</taxon>
        <taxon>Soboliphymatidae</taxon>
        <taxon>Soboliphyme</taxon>
    </lineage>
</organism>
<keyword evidence="7" id="KW-0067">ATP-binding</keyword>
<feature type="binding site" evidence="8">
    <location>
        <position position="172"/>
    </location>
    <ligand>
        <name>Mn(2+)</name>
        <dbReference type="ChEBI" id="CHEBI:29035"/>
    </ligand>
</feature>
<dbReference type="Gene3D" id="1.10.1070.20">
    <property type="match status" value="1"/>
</dbReference>
<evidence type="ECO:0000256" key="8">
    <source>
        <dbReference type="PIRSR" id="PIRSR624869-3"/>
    </source>
</evidence>
<evidence type="ECO:0000256" key="6">
    <source>
        <dbReference type="PIRSR" id="PIRSR624869-1"/>
    </source>
</evidence>
<name>A0A183II47_9BILA</name>
<gene>
    <name evidence="10" type="ORF">SBAD_LOCUS3292</name>
</gene>